<dbReference type="InterPro" id="IPR042070">
    <property type="entry name" value="PucR_C-HTH_sf"/>
</dbReference>
<dbReference type="Gene3D" id="1.10.10.2840">
    <property type="entry name" value="PucR C-terminal helix-turn-helix domain"/>
    <property type="match status" value="1"/>
</dbReference>
<feature type="domain" description="GAF" evidence="3">
    <location>
        <begin position="21"/>
        <end position="181"/>
    </location>
</feature>
<keyword evidence="5" id="KW-1185">Reference proteome</keyword>
<dbReference type="InterPro" id="IPR003018">
    <property type="entry name" value="GAF"/>
</dbReference>
<dbReference type="InterPro" id="IPR041522">
    <property type="entry name" value="CdaR_GGDEF"/>
</dbReference>
<dbReference type="OrthoDB" id="143422at2"/>
<dbReference type="Proteomes" id="UP000032633">
    <property type="component" value="Chromosome"/>
</dbReference>
<dbReference type="EMBL" id="CP011058">
    <property type="protein sequence ID" value="AJY74248.1"/>
    <property type="molecule type" value="Genomic_DNA"/>
</dbReference>
<proteinExistence type="inferred from homology"/>
<evidence type="ECO:0000313" key="4">
    <source>
        <dbReference type="EMBL" id="AJY74248.1"/>
    </source>
</evidence>
<dbReference type="PANTHER" id="PTHR33744">
    <property type="entry name" value="CARBOHYDRATE DIACID REGULATOR"/>
    <property type="match status" value="1"/>
</dbReference>
<dbReference type="AlphaFoldDB" id="A0A0D5NH61"/>
<evidence type="ECO:0000256" key="2">
    <source>
        <dbReference type="SAM" id="Coils"/>
    </source>
</evidence>
<protein>
    <recommendedName>
        <fullName evidence="3">GAF domain-containing protein</fullName>
    </recommendedName>
</protein>
<dbReference type="Pfam" id="PF13556">
    <property type="entry name" value="HTH_30"/>
    <property type="match status" value="1"/>
</dbReference>
<evidence type="ECO:0000313" key="5">
    <source>
        <dbReference type="Proteomes" id="UP000032633"/>
    </source>
</evidence>
<dbReference type="PATRIC" id="fig|1126833.4.peg.1351"/>
<dbReference type="PANTHER" id="PTHR33744:SF1">
    <property type="entry name" value="DNA-BINDING TRANSCRIPTIONAL ACTIVATOR ADER"/>
    <property type="match status" value="1"/>
</dbReference>
<dbReference type="STRING" id="1126833.VN24_06220"/>
<dbReference type="KEGG" id="pbj:VN24_06220"/>
<dbReference type="Gene3D" id="3.30.450.40">
    <property type="match status" value="1"/>
</dbReference>
<comment type="similarity">
    <text evidence="1">Belongs to the CdaR family.</text>
</comment>
<organism evidence="4 5">
    <name type="scientific">Paenibacillus beijingensis</name>
    <dbReference type="NCBI Taxonomy" id="1126833"/>
    <lineage>
        <taxon>Bacteria</taxon>
        <taxon>Bacillati</taxon>
        <taxon>Bacillota</taxon>
        <taxon>Bacilli</taxon>
        <taxon>Bacillales</taxon>
        <taxon>Paenibacillaceae</taxon>
        <taxon>Paenibacillus</taxon>
    </lineage>
</organism>
<evidence type="ECO:0000256" key="1">
    <source>
        <dbReference type="ARBA" id="ARBA00006754"/>
    </source>
</evidence>
<dbReference type="SUPFAM" id="SSF55781">
    <property type="entry name" value="GAF domain-like"/>
    <property type="match status" value="1"/>
</dbReference>
<dbReference type="Pfam" id="PF17853">
    <property type="entry name" value="GGDEF_2"/>
    <property type="match status" value="1"/>
</dbReference>
<dbReference type="RefSeq" id="WP_045669684.1">
    <property type="nucleotide sequence ID" value="NZ_CP011058.1"/>
</dbReference>
<dbReference type="HOGENOM" id="CLU_017436_1_0_9"/>
<evidence type="ECO:0000259" key="3">
    <source>
        <dbReference type="SMART" id="SM00065"/>
    </source>
</evidence>
<dbReference type="Pfam" id="PF13185">
    <property type="entry name" value="GAF_2"/>
    <property type="match status" value="1"/>
</dbReference>
<dbReference type="InterPro" id="IPR051448">
    <property type="entry name" value="CdaR-like_regulators"/>
</dbReference>
<accession>A0A0D5NH61</accession>
<dbReference type="InterPro" id="IPR025736">
    <property type="entry name" value="PucR_C-HTH_dom"/>
</dbReference>
<keyword evidence="2" id="KW-0175">Coiled coil</keyword>
<reference evidence="4 5" key="1">
    <citation type="journal article" date="2015" name="J. Biotechnol.">
        <title>Complete genome sequence of Paenibacillus beijingensis 7188(T) (=DSM 24997(T)), a novel rhizobacterium from jujube garden soil.</title>
        <authorList>
            <person name="Kwak Y."/>
            <person name="Shin J.H."/>
        </authorList>
    </citation>
    <scope>NUCLEOTIDE SEQUENCE [LARGE SCALE GENOMIC DNA]</scope>
    <source>
        <strain evidence="4 5">DSM 24997</strain>
    </source>
</reference>
<dbReference type="InterPro" id="IPR029016">
    <property type="entry name" value="GAF-like_dom_sf"/>
</dbReference>
<sequence>MADRSFLSLMRIARTIVSSINEEQMLDLILQSAIDAIPAADTGFLFLYDARIRKLAVHSVIGFDKSASAMTRLSPGEGISGRTFMSEKPMFINGKENIRSAMANMTELNHKYYLDSTIYANYPNSCIAAPLMYGGQCIGVLTIDNFASPEPFGDEDLILLQGFADLAAVVLERNRLFLQVQKQNRELQMTHEALRKEHERLQITIDFHNRLSHLAAKGQGTPEILAALYHNIKVPVAVYDPLLTPVAKLPEGGDFRLPDHFLQHPAMQWVQRNRNWQRIDLPEGGGTLLVTPIVGAERLLGYLCARTGPEGFVDAGKLIFEYSATVLALDWVKKEAVRESQARVKDAFLEDVLAGEMNVQLQEQARYLGLEKDSYYAVLLTSPMEMNVQTALEQLLQRMPFQYLSVERSQRSIMILSLPAAMEPGERQSAFRALLYELQRMRTIEGGIGRLYQGLDRVSRSYLDAQQSARLLDKRERGRGVIYFGDLGIIRFLIRHNREELEEYLRDVLDPIMAYDREKNTSLLQTLLAFVKNDKDLRSTTQELSIHHNTLYYRIGRIRDLLGYAFDEGDDWFNVKMACHIHRYLGEDENGP</sequence>
<dbReference type="SMART" id="SM00065">
    <property type="entry name" value="GAF"/>
    <property type="match status" value="1"/>
</dbReference>
<feature type="coiled-coil region" evidence="2">
    <location>
        <begin position="177"/>
        <end position="211"/>
    </location>
</feature>
<name>A0A0D5NH61_9BACL</name>
<gene>
    <name evidence="4" type="ORF">VN24_06220</name>
</gene>
<reference evidence="5" key="2">
    <citation type="submission" date="2015-03" db="EMBL/GenBank/DDBJ databases">
        <title>Genome sequence of Paenibacillus beijingensis strain DSM 24997T.</title>
        <authorList>
            <person name="Kwak Y."/>
            <person name="Shin J.-H."/>
        </authorList>
    </citation>
    <scope>NUCLEOTIDE SEQUENCE [LARGE SCALE GENOMIC DNA]</scope>
    <source>
        <strain evidence="5">DSM 24997</strain>
    </source>
</reference>